<evidence type="ECO:0000256" key="2">
    <source>
        <dbReference type="ARBA" id="ARBA00022723"/>
    </source>
</evidence>
<evidence type="ECO:0000256" key="5">
    <source>
        <dbReference type="ARBA" id="ARBA00023163"/>
    </source>
</evidence>
<dbReference type="PROSITE" id="PS00463">
    <property type="entry name" value="ZN2_CY6_FUNGAL_1"/>
    <property type="match status" value="1"/>
</dbReference>
<comment type="caution">
    <text evidence="9">The sequence shown here is derived from an EMBL/GenBank/DDBJ whole genome shotgun (WGS) entry which is preliminary data.</text>
</comment>
<keyword evidence="3" id="KW-0805">Transcription regulation</keyword>
<evidence type="ECO:0000256" key="3">
    <source>
        <dbReference type="ARBA" id="ARBA00023015"/>
    </source>
</evidence>
<dbReference type="PROSITE" id="PS50048">
    <property type="entry name" value="ZN2_CY6_FUNGAL_2"/>
    <property type="match status" value="1"/>
</dbReference>
<evidence type="ECO:0000256" key="6">
    <source>
        <dbReference type="ARBA" id="ARBA00023242"/>
    </source>
</evidence>
<protein>
    <recommendedName>
        <fullName evidence="8">Zn(2)-C6 fungal-type domain-containing protein</fullName>
    </recommendedName>
</protein>
<dbReference type="GO" id="GO:0008270">
    <property type="term" value="F:zinc ion binding"/>
    <property type="evidence" value="ECO:0007669"/>
    <property type="project" value="InterPro"/>
</dbReference>
<dbReference type="InterPro" id="IPR036864">
    <property type="entry name" value="Zn2-C6_fun-type_DNA-bd_sf"/>
</dbReference>
<evidence type="ECO:0000313" key="10">
    <source>
        <dbReference type="Proteomes" id="UP001219568"/>
    </source>
</evidence>
<organism evidence="9 10">
    <name type="scientific">Penicillium canescens</name>
    <dbReference type="NCBI Taxonomy" id="5083"/>
    <lineage>
        <taxon>Eukaryota</taxon>
        <taxon>Fungi</taxon>
        <taxon>Dikarya</taxon>
        <taxon>Ascomycota</taxon>
        <taxon>Pezizomycotina</taxon>
        <taxon>Eurotiomycetes</taxon>
        <taxon>Eurotiomycetidae</taxon>
        <taxon>Eurotiales</taxon>
        <taxon>Aspergillaceae</taxon>
        <taxon>Penicillium</taxon>
    </lineage>
</organism>
<dbReference type="InterPro" id="IPR001138">
    <property type="entry name" value="Zn2Cys6_DnaBD"/>
</dbReference>
<dbReference type="CDD" id="cd00067">
    <property type="entry name" value="GAL4"/>
    <property type="match status" value="1"/>
</dbReference>
<reference evidence="9" key="2">
    <citation type="submission" date="2023-01" db="EMBL/GenBank/DDBJ databases">
        <authorList>
            <person name="Petersen C."/>
        </authorList>
    </citation>
    <scope>NUCLEOTIDE SEQUENCE</scope>
    <source>
        <strain evidence="9">IBT 15450</strain>
    </source>
</reference>
<dbReference type="InterPro" id="IPR050613">
    <property type="entry name" value="Sec_Metabolite_Reg"/>
</dbReference>
<dbReference type="PANTHER" id="PTHR31001:SF40">
    <property type="entry name" value="ZN(II)2CYS6 TRANSCRIPTION FACTOR (EUROFUNG)"/>
    <property type="match status" value="1"/>
</dbReference>
<dbReference type="InterPro" id="IPR007219">
    <property type="entry name" value="XnlR_reg_dom"/>
</dbReference>
<dbReference type="PANTHER" id="PTHR31001">
    <property type="entry name" value="UNCHARACTERIZED TRANSCRIPTIONAL REGULATORY PROTEIN"/>
    <property type="match status" value="1"/>
</dbReference>
<keyword evidence="10" id="KW-1185">Reference proteome</keyword>
<dbReference type="SMART" id="SM00906">
    <property type="entry name" value="Fungal_trans"/>
    <property type="match status" value="1"/>
</dbReference>
<sequence length="717" mass="79445">MIQQPIKRPRLALSCVVCRRRKVRCGREHPQCVNCTRMNETCVYNTGVRDELTGRVRHVFLNNESNHSESRPSNHAAVPDTGAWPGTQAPGIVGTPGSEANYPTASLLDPPLACSTNRVADLVHNDKPSTGTSNVPDANLNPSSTSESSSAHRPVPICNDYLNLQRNGHTRFIGRAFWGSIAGKETQSDDFFKCRHVPHDMASYASAAKMFSLLKSLPTKPVSNALLEVFFIAVWPICPLVDRSSLQTDYDDFWAWCGNNDESLPSQKFIDDPTFFCLLFAILYCGASAAPEAHWASDLLQDECKDTTLKQLKTAYTASLFQSCHLQYPTINTLVSTLLTGPFIDPPHEWMQSLVSISTTVRIAQSMGLHREATWSALNHKDQETRRRIWWHIVWLDLQSSVSTGLPPCCGDDVLDGVSVVAYGDNGGAVIDSEVLDLTLLFAIGRSESTRLQWNIVSHLQSSRKMTTEKLSELATDAKRVEQTIDTLIGHISTHTVAEGTSQSTDFTRWTRAMLTLMQLETAITLHRPVLVSPVDKDSNSKKLWTRVVHLCVAYLRLFIWLHDTPALSPYTWYWHSQYGPLQCALLTLTYIQQSHTLSEVPNARSCLDDYICLILSQYQAPGSSPENQTADDDSAGQGQLKDRMPLAMQALIDLHIGLDFSLESTPRPQTALGSTTSASAYTTLTGNDGGLDLESISNMAQSDFESWAAFSLSQIF</sequence>
<dbReference type="AlphaFoldDB" id="A0AAD6I242"/>
<dbReference type="Pfam" id="PF00172">
    <property type="entry name" value="Zn_clus"/>
    <property type="match status" value="1"/>
</dbReference>
<dbReference type="GO" id="GO:0000981">
    <property type="term" value="F:DNA-binding transcription factor activity, RNA polymerase II-specific"/>
    <property type="evidence" value="ECO:0007669"/>
    <property type="project" value="InterPro"/>
</dbReference>
<evidence type="ECO:0000259" key="8">
    <source>
        <dbReference type="PROSITE" id="PS50048"/>
    </source>
</evidence>
<comment type="subcellular location">
    <subcellularLocation>
        <location evidence="1">Nucleus</location>
    </subcellularLocation>
</comment>
<evidence type="ECO:0000256" key="4">
    <source>
        <dbReference type="ARBA" id="ARBA00023125"/>
    </source>
</evidence>
<keyword evidence="4" id="KW-0238">DNA-binding</keyword>
<dbReference type="EMBL" id="JAQJZL010000015">
    <property type="protein sequence ID" value="KAJ6027531.1"/>
    <property type="molecule type" value="Genomic_DNA"/>
</dbReference>
<dbReference type="Gene3D" id="4.10.240.10">
    <property type="entry name" value="Zn(2)-C6 fungal-type DNA-binding domain"/>
    <property type="match status" value="1"/>
</dbReference>
<reference evidence="9" key="1">
    <citation type="journal article" date="2023" name="IMA Fungus">
        <title>Comparative genomic study of the Penicillium genus elucidates a diverse pangenome and 15 lateral gene transfer events.</title>
        <authorList>
            <person name="Petersen C."/>
            <person name="Sorensen T."/>
            <person name="Nielsen M.R."/>
            <person name="Sondergaard T.E."/>
            <person name="Sorensen J.L."/>
            <person name="Fitzpatrick D.A."/>
            <person name="Frisvad J.C."/>
            <person name="Nielsen K.L."/>
        </authorList>
    </citation>
    <scope>NUCLEOTIDE SEQUENCE</scope>
    <source>
        <strain evidence="9">IBT 15450</strain>
    </source>
</reference>
<keyword evidence="6" id="KW-0539">Nucleus</keyword>
<dbReference type="CDD" id="cd12148">
    <property type="entry name" value="fungal_TF_MHR"/>
    <property type="match status" value="1"/>
</dbReference>
<evidence type="ECO:0000313" key="9">
    <source>
        <dbReference type="EMBL" id="KAJ6027531.1"/>
    </source>
</evidence>
<evidence type="ECO:0000256" key="7">
    <source>
        <dbReference type="SAM" id="MobiDB-lite"/>
    </source>
</evidence>
<feature type="domain" description="Zn(2)-C6 fungal-type" evidence="8">
    <location>
        <begin position="14"/>
        <end position="44"/>
    </location>
</feature>
<feature type="region of interest" description="Disordered" evidence="7">
    <location>
        <begin position="64"/>
        <end position="86"/>
    </location>
</feature>
<feature type="region of interest" description="Disordered" evidence="7">
    <location>
        <begin position="123"/>
        <end position="153"/>
    </location>
</feature>
<feature type="compositionally biased region" description="Polar residues" evidence="7">
    <location>
        <begin position="128"/>
        <end position="142"/>
    </location>
</feature>
<accession>A0AAD6I242</accession>
<dbReference type="GO" id="GO:0003677">
    <property type="term" value="F:DNA binding"/>
    <property type="evidence" value="ECO:0007669"/>
    <property type="project" value="UniProtKB-KW"/>
</dbReference>
<keyword evidence="5" id="KW-0804">Transcription</keyword>
<proteinExistence type="predicted"/>
<dbReference type="SUPFAM" id="SSF57701">
    <property type="entry name" value="Zn2/Cys6 DNA-binding domain"/>
    <property type="match status" value="1"/>
</dbReference>
<dbReference type="Pfam" id="PF04082">
    <property type="entry name" value="Fungal_trans"/>
    <property type="match status" value="1"/>
</dbReference>
<dbReference type="SMART" id="SM00066">
    <property type="entry name" value="GAL4"/>
    <property type="match status" value="1"/>
</dbReference>
<dbReference type="Proteomes" id="UP001219568">
    <property type="component" value="Unassembled WGS sequence"/>
</dbReference>
<gene>
    <name evidence="9" type="ORF">N7460_012348</name>
</gene>
<dbReference type="GO" id="GO:0005634">
    <property type="term" value="C:nucleus"/>
    <property type="evidence" value="ECO:0007669"/>
    <property type="project" value="UniProtKB-SubCell"/>
</dbReference>
<dbReference type="GO" id="GO:0006351">
    <property type="term" value="P:DNA-templated transcription"/>
    <property type="evidence" value="ECO:0007669"/>
    <property type="project" value="InterPro"/>
</dbReference>
<name>A0AAD6I242_PENCN</name>
<keyword evidence="2" id="KW-0479">Metal-binding</keyword>
<evidence type="ECO:0000256" key="1">
    <source>
        <dbReference type="ARBA" id="ARBA00004123"/>
    </source>
</evidence>